<comment type="function">
    <text evidence="11">Catalyzes the oxidation of L-aspartate to iminoaspartate.</text>
</comment>
<dbReference type="SUPFAM" id="SSF51905">
    <property type="entry name" value="FAD/NAD(P)-binding domain"/>
    <property type="match status" value="1"/>
</dbReference>
<dbReference type="Gene3D" id="3.90.700.10">
    <property type="entry name" value="Succinate dehydrogenase/fumarate reductase flavoprotein, catalytic domain"/>
    <property type="match status" value="1"/>
</dbReference>
<evidence type="ECO:0000256" key="10">
    <source>
        <dbReference type="NCBIfam" id="TIGR00551"/>
    </source>
</evidence>
<dbReference type="PANTHER" id="PTHR42716">
    <property type="entry name" value="L-ASPARTATE OXIDASE"/>
    <property type="match status" value="1"/>
</dbReference>
<evidence type="ECO:0000256" key="2">
    <source>
        <dbReference type="ARBA" id="ARBA00004950"/>
    </source>
</evidence>
<comment type="caution">
    <text evidence="14">The sequence shown here is derived from an EMBL/GenBank/DDBJ whole genome shotgun (WGS) entry which is preliminary data.</text>
</comment>
<evidence type="ECO:0000256" key="11">
    <source>
        <dbReference type="RuleBase" id="RU362049"/>
    </source>
</evidence>
<feature type="domain" description="Fumarate reductase/succinate dehydrogenase flavoprotein-like C-terminal" evidence="13">
    <location>
        <begin position="456"/>
        <end position="484"/>
    </location>
</feature>
<evidence type="ECO:0000256" key="1">
    <source>
        <dbReference type="ARBA" id="ARBA00001974"/>
    </source>
</evidence>
<dbReference type="Pfam" id="PF00890">
    <property type="entry name" value="FAD_binding_2"/>
    <property type="match status" value="1"/>
</dbReference>
<evidence type="ECO:0000259" key="13">
    <source>
        <dbReference type="Pfam" id="PF02910"/>
    </source>
</evidence>
<evidence type="ECO:0000259" key="12">
    <source>
        <dbReference type="Pfam" id="PF00890"/>
    </source>
</evidence>
<comment type="catalytic activity">
    <reaction evidence="9">
        <text>L-aspartate + O2 = iminosuccinate + H2O2</text>
        <dbReference type="Rhea" id="RHEA:25876"/>
        <dbReference type="ChEBI" id="CHEBI:15379"/>
        <dbReference type="ChEBI" id="CHEBI:16240"/>
        <dbReference type="ChEBI" id="CHEBI:29991"/>
        <dbReference type="ChEBI" id="CHEBI:77875"/>
        <dbReference type="EC" id="1.4.3.16"/>
    </reaction>
    <physiologicalReaction direction="left-to-right" evidence="9">
        <dbReference type="Rhea" id="RHEA:25877"/>
    </physiologicalReaction>
</comment>
<dbReference type="Proteomes" id="UP001597322">
    <property type="component" value="Unassembled WGS sequence"/>
</dbReference>
<comment type="similarity">
    <text evidence="3 11">Belongs to the FAD-dependent oxidoreductase 2 family. NadB subfamily.</text>
</comment>
<dbReference type="PRINTS" id="PR00368">
    <property type="entry name" value="FADPNR"/>
</dbReference>
<dbReference type="Pfam" id="PF02910">
    <property type="entry name" value="Succ_DH_flav_C"/>
    <property type="match status" value="1"/>
</dbReference>
<evidence type="ECO:0000256" key="6">
    <source>
        <dbReference type="ARBA" id="ARBA00022642"/>
    </source>
</evidence>
<keyword evidence="7 11" id="KW-0274">FAD</keyword>
<accession>A0ABW4M524</accession>
<dbReference type="InterPro" id="IPR015939">
    <property type="entry name" value="Fum_Rdtase/Succ_DH_flav-like_C"/>
</dbReference>
<dbReference type="PANTHER" id="PTHR42716:SF2">
    <property type="entry name" value="L-ASPARTATE OXIDASE, CHLOROPLASTIC"/>
    <property type="match status" value="1"/>
</dbReference>
<dbReference type="SUPFAM" id="SSF46977">
    <property type="entry name" value="Succinate dehydrogenase/fumarate reductase flavoprotein C-terminal domain"/>
    <property type="match status" value="1"/>
</dbReference>
<organism evidence="14 15">
    <name type="scientific">Rhizobium helianthi</name>
    <dbReference type="NCBI Taxonomy" id="1132695"/>
    <lineage>
        <taxon>Bacteria</taxon>
        <taxon>Pseudomonadati</taxon>
        <taxon>Pseudomonadota</taxon>
        <taxon>Alphaproteobacteria</taxon>
        <taxon>Hyphomicrobiales</taxon>
        <taxon>Rhizobiaceae</taxon>
        <taxon>Rhizobium/Agrobacterium group</taxon>
        <taxon>Rhizobium</taxon>
    </lineage>
</organism>
<reference evidence="15" key="1">
    <citation type="journal article" date="2019" name="Int. J. Syst. Evol. Microbiol.">
        <title>The Global Catalogue of Microorganisms (GCM) 10K type strain sequencing project: providing services to taxonomists for standard genome sequencing and annotation.</title>
        <authorList>
            <consortium name="The Broad Institute Genomics Platform"/>
            <consortium name="The Broad Institute Genome Sequencing Center for Infectious Disease"/>
            <person name="Wu L."/>
            <person name="Ma J."/>
        </authorList>
    </citation>
    <scope>NUCLEOTIDE SEQUENCE [LARGE SCALE GENOMIC DNA]</scope>
    <source>
        <strain evidence="15">CG52</strain>
    </source>
</reference>
<dbReference type="NCBIfam" id="NF005701">
    <property type="entry name" value="PRK07512.1"/>
    <property type="match status" value="1"/>
</dbReference>
<evidence type="ECO:0000313" key="14">
    <source>
        <dbReference type="EMBL" id="MFD1746319.1"/>
    </source>
</evidence>
<dbReference type="InterPro" id="IPR027477">
    <property type="entry name" value="Succ_DH/fumarate_Rdtase_cat_sf"/>
</dbReference>
<dbReference type="EC" id="1.4.3.16" evidence="4 10"/>
<name>A0ABW4M524_9HYPH</name>
<proteinExistence type="inferred from homology"/>
<dbReference type="InterPro" id="IPR003953">
    <property type="entry name" value="FAD-dep_OxRdtase_2_FAD-bd"/>
</dbReference>
<evidence type="ECO:0000256" key="3">
    <source>
        <dbReference type="ARBA" id="ARBA00008562"/>
    </source>
</evidence>
<evidence type="ECO:0000256" key="8">
    <source>
        <dbReference type="ARBA" id="ARBA00023002"/>
    </source>
</evidence>
<evidence type="ECO:0000256" key="9">
    <source>
        <dbReference type="ARBA" id="ARBA00048305"/>
    </source>
</evidence>
<dbReference type="RefSeq" id="WP_377401708.1">
    <property type="nucleotide sequence ID" value="NZ_JBHUEQ010000023.1"/>
</dbReference>
<protein>
    <recommendedName>
        <fullName evidence="4 10">L-aspartate oxidase</fullName>
        <ecNumber evidence="4 10">1.4.3.16</ecNumber>
    </recommendedName>
</protein>
<comment type="pathway">
    <text evidence="2 11">Cofactor biosynthesis; NAD(+) biosynthesis; iminoaspartate from L-aspartate (oxidase route): step 1/1.</text>
</comment>
<keyword evidence="15" id="KW-1185">Reference proteome</keyword>
<dbReference type="NCBIfam" id="TIGR00551">
    <property type="entry name" value="nadB"/>
    <property type="match status" value="1"/>
</dbReference>
<dbReference type="Gene3D" id="1.20.58.100">
    <property type="entry name" value="Fumarate reductase/succinate dehydrogenase flavoprotein-like, C-terminal domain"/>
    <property type="match status" value="1"/>
</dbReference>
<dbReference type="InterPro" id="IPR036188">
    <property type="entry name" value="FAD/NAD-bd_sf"/>
</dbReference>
<keyword evidence="6 11" id="KW-0662">Pyridine nucleotide biosynthesis</keyword>
<evidence type="ECO:0000313" key="15">
    <source>
        <dbReference type="Proteomes" id="UP001597322"/>
    </source>
</evidence>
<dbReference type="Gene3D" id="3.50.50.60">
    <property type="entry name" value="FAD/NAD(P)-binding domain"/>
    <property type="match status" value="1"/>
</dbReference>
<evidence type="ECO:0000256" key="4">
    <source>
        <dbReference type="ARBA" id="ARBA00012173"/>
    </source>
</evidence>
<feature type="domain" description="FAD-dependent oxidoreductase 2 FAD-binding" evidence="12">
    <location>
        <begin position="11"/>
        <end position="377"/>
    </location>
</feature>
<dbReference type="EMBL" id="JBHUEQ010000023">
    <property type="protein sequence ID" value="MFD1746319.1"/>
    <property type="molecule type" value="Genomic_DNA"/>
</dbReference>
<gene>
    <name evidence="14" type="ORF">ACFSE1_12665</name>
</gene>
<evidence type="ECO:0000256" key="7">
    <source>
        <dbReference type="ARBA" id="ARBA00022827"/>
    </source>
</evidence>
<dbReference type="SUPFAM" id="SSF56425">
    <property type="entry name" value="Succinate dehydrogenase/fumarate reductase flavoprotein, catalytic domain"/>
    <property type="match status" value="1"/>
</dbReference>
<comment type="subcellular location">
    <subcellularLocation>
        <location evidence="11">Cytoplasm</location>
    </subcellularLocation>
</comment>
<dbReference type="GO" id="GO:0008734">
    <property type="term" value="F:L-aspartate oxidase activity"/>
    <property type="evidence" value="ECO:0007669"/>
    <property type="project" value="UniProtKB-EC"/>
</dbReference>
<keyword evidence="8 11" id="KW-0560">Oxidoreductase</keyword>
<sequence>MNASFPHSAPVVIIGSGLAGLTAALSLAPMPVVLVTRAALGEETSSAWAQGGIAAALGEDDSPELHLADTLAAGDGLVDEKAARAILDQAPAAIGWLEAQGVQFDRKADGALELGLEAAHCRRRIVHGKGDASGATIIRALTERVAATPSISVLSDTQARRLVLRDGRVAGVALERAGEAYAIAARAVLLATGGLGGLFDATTNPQGNFGHGIALAARAGAVLADMEFVQFHPTALASDRTPLALISEAVRGEGAHLTNDLGDRFMADVSGQELAPRDIVARAISAEIAQGRKVFLDARPALGQHFSTRFPSIAALCREAGIEPESQPIPVRPAVHYHMGGVATDLCGRTSVEGLWAVGEVAATGLHGANRLASNSLLEASVMGRLAAEDIGGLAFAGSATLGSSRPSPRPSAASIRPLVSRSLGVLRDAESMKSLIAAVRPLADENSPAADPALVALAMASFALLRQESRGAHARTDFPAKAETGTRRRMTMQQILQFADELGETRLARSA</sequence>
<comment type="cofactor">
    <cofactor evidence="1 11">
        <name>FAD</name>
        <dbReference type="ChEBI" id="CHEBI:57692"/>
    </cofactor>
</comment>
<dbReference type="InterPro" id="IPR005288">
    <property type="entry name" value="NadB"/>
</dbReference>
<keyword evidence="5 11" id="KW-0285">Flavoprotein</keyword>
<evidence type="ECO:0000256" key="5">
    <source>
        <dbReference type="ARBA" id="ARBA00022630"/>
    </source>
</evidence>
<dbReference type="InterPro" id="IPR037099">
    <property type="entry name" value="Fum_R/Succ_DH_flav-like_C_sf"/>
</dbReference>